<dbReference type="eggNOG" id="COG0697">
    <property type="taxonomic scope" value="Bacteria"/>
</dbReference>
<sequence>MAIAAKDTGLRPDRVTLGIALMVGFTICAPMIDTFAKLSSAYVVVAQIVAARFVIQATLLMPMSGVFGWAHRPAGREVALQFARAALILIATGFFVAALAVMPLADAVAIFFVEPFILILLGAAFLREPVGWQRLVLCLIGLGGALLVIQPNFAALGPAAFLPLGTAVTFACYMLLTRAMARRMHPVTLQTYTAVAASLLILPLLAAGHGIGVEALTVRWPDPVVYWLLLGVGVASTVAHIFVSFALSMAPAGIIAPIQYLEIVAAAVLGYWIFDDLPDPWAMTGIVIIMASGIGIYARERAIERRLLLGESAHQSPRGSTG</sequence>
<feature type="transmembrane region" description="Helical" evidence="5">
    <location>
        <begin position="135"/>
        <end position="153"/>
    </location>
</feature>
<keyword evidence="4 5" id="KW-0472">Membrane</keyword>
<dbReference type="OrthoDB" id="148351at2"/>
<evidence type="ECO:0000313" key="8">
    <source>
        <dbReference type="Proteomes" id="UP000017881"/>
    </source>
</evidence>
<feature type="transmembrane region" description="Helical" evidence="5">
    <location>
        <begin position="189"/>
        <end position="212"/>
    </location>
</feature>
<dbReference type="InterPro" id="IPR037185">
    <property type="entry name" value="EmrE-like"/>
</dbReference>
<dbReference type="KEGG" id="ssal:SPISAL_04885"/>
<dbReference type="SUPFAM" id="SSF103481">
    <property type="entry name" value="Multidrug resistance efflux transporter EmrE"/>
    <property type="match status" value="2"/>
</dbReference>
<feature type="transmembrane region" description="Helical" evidence="5">
    <location>
        <begin position="15"/>
        <end position="32"/>
    </location>
</feature>
<name>R4VFR5_9GAMM</name>
<evidence type="ECO:0000256" key="3">
    <source>
        <dbReference type="ARBA" id="ARBA00022989"/>
    </source>
</evidence>
<feature type="transmembrane region" description="Helical" evidence="5">
    <location>
        <begin position="254"/>
        <end position="274"/>
    </location>
</feature>
<feature type="domain" description="EamA" evidence="6">
    <location>
        <begin position="17"/>
        <end position="149"/>
    </location>
</feature>
<feature type="transmembrane region" description="Helical" evidence="5">
    <location>
        <begin position="224"/>
        <end position="247"/>
    </location>
</feature>
<evidence type="ECO:0000256" key="5">
    <source>
        <dbReference type="SAM" id="Phobius"/>
    </source>
</evidence>
<dbReference type="PANTHER" id="PTHR22911:SF6">
    <property type="entry name" value="SOLUTE CARRIER FAMILY 35 MEMBER G1"/>
    <property type="match status" value="1"/>
</dbReference>
<accession>R4VFR5</accession>
<feature type="transmembrane region" description="Helical" evidence="5">
    <location>
        <begin position="280"/>
        <end position="298"/>
    </location>
</feature>
<dbReference type="Pfam" id="PF00892">
    <property type="entry name" value="EamA"/>
    <property type="match status" value="2"/>
</dbReference>
<feature type="transmembrane region" description="Helical" evidence="5">
    <location>
        <begin position="107"/>
        <end position="126"/>
    </location>
</feature>
<feature type="domain" description="EamA" evidence="6">
    <location>
        <begin position="160"/>
        <end position="296"/>
    </location>
</feature>
<comment type="subcellular location">
    <subcellularLocation>
        <location evidence="1">Membrane</location>
        <topology evidence="1">Multi-pass membrane protein</topology>
    </subcellularLocation>
</comment>
<dbReference type="EMBL" id="CP005963">
    <property type="protein sequence ID" value="AGM41071.1"/>
    <property type="molecule type" value="Genomic_DNA"/>
</dbReference>
<dbReference type="AlphaFoldDB" id="R4VFR5"/>
<evidence type="ECO:0000256" key="2">
    <source>
        <dbReference type="ARBA" id="ARBA00022692"/>
    </source>
</evidence>
<keyword evidence="3 5" id="KW-1133">Transmembrane helix</keyword>
<evidence type="ECO:0000313" key="7">
    <source>
        <dbReference type="EMBL" id="AGM41071.1"/>
    </source>
</evidence>
<organism evidence="7 8">
    <name type="scientific">Spiribacter salinus M19-40</name>
    <dbReference type="NCBI Taxonomy" id="1260251"/>
    <lineage>
        <taxon>Bacteria</taxon>
        <taxon>Pseudomonadati</taxon>
        <taxon>Pseudomonadota</taxon>
        <taxon>Gammaproteobacteria</taxon>
        <taxon>Chromatiales</taxon>
        <taxon>Ectothiorhodospiraceae</taxon>
        <taxon>Spiribacter</taxon>
    </lineage>
</organism>
<reference evidence="7 8" key="1">
    <citation type="journal article" date="2013" name="Genome Announc.">
        <title>Draft Genome of Spiribacter salinus M19-40, an Abundant Gammaproteobacterium in Aquatic Hypersaline Environments.</title>
        <authorList>
            <person name="Leon M.J."/>
            <person name="Ghai R."/>
            <person name="Fernandez A.B."/>
            <person name="Sanchez-Porro C."/>
            <person name="Rodriguez-Valera F."/>
            <person name="Ventosa A."/>
        </authorList>
    </citation>
    <scope>NUCLEOTIDE SEQUENCE [LARGE SCALE GENOMIC DNA]</scope>
    <source>
        <strain evidence="7">M19-40</strain>
    </source>
</reference>
<protein>
    <recommendedName>
        <fullName evidence="6">EamA domain-containing protein</fullName>
    </recommendedName>
</protein>
<keyword evidence="2 5" id="KW-0812">Transmembrane</keyword>
<feature type="transmembrane region" description="Helical" evidence="5">
    <location>
        <begin position="82"/>
        <end position="101"/>
    </location>
</feature>
<dbReference type="HOGENOM" id="CLU_032828_2_2_6"/>
<dbReference type="PANTHER" id="PTHR22911">
    <property type="entry name" value="ACYL-MALONYL CONDENSING ENZYME-RELATED"/>
    <property type="match status" value="1"/>
</dbReference>
<feature type="transmembrane region" description="Helical" evidence="5">
    <location>
        <begin position="44"/>
        <end position="70"/>
    </location>
</feature>
<feature type="transmembrane region" description="Helical" evidence="5">
    <location>
        <begin position="159"/>
        <end position="177"/>
    </location>
</feature>
<evidence type="ECO:0000256" key="1">
    <source>
        <dbReference type="ARBA" id="ARBA00004141"/>
    </source>
</evidence>
<evidence type="ECO:0000259" key="6">
    <source>
        <dbReference type="Pfam" id="PF00892"/>
    </source>
</evidence>
<dbReference type="RefSeq" id="WP_016353378.1">
    <property type="nucleotide sequence ID" value="NC_021291.1"/>
</dbReference>
<dbReference type="GO" id="GO:0016020">
    <property type="term" value="C:membrane"/>
    <property type="evidence" value="ECO:0007669"/>
    <property type="project" value="UniProtKB-SubCell"/>
</dbReference>
<keyword evidence="8" id="KW-1185">Reference proteome</keyword>
<dbReference type="Proteomes" id="UP000017881">
    <property type="component" value="Chromosome"/>
</dbReference>
<evidence type="ECO:0000256" key="4">
    <source>
        <dbReference type="ARBA" id="ARBA00023136"/>
    </source>
</evidence>
<proteinExistence type="predicted"/>
<dbReference type="InterPro" id="IPR000620">
    <property type="entry name" value="EamA_dom"/>
</dbReference>
<gene>
    <name evidence="7" type="ORF">SPISAL_04885</name>
</gene>